<comment type="similarity">
    <text evidence="4 15">Belongs to the GPAT/DAPAT family.</text>
</comment>
<evidence type="ECO:0000256" key="15">
    <source>
        <dbReference type="HAMAP-Rule" id="MF_00393"/>
    </source>
</evidence>
<organism evidence="17 18">
    <name type="scientific">Pseudoalteromonas lipolytica</name>
    <dbReference type="NCBI Taxonomy" id="570156"/>
    <lineage>
        <taxon>Bacteria</taxon>
        <taxon>Pseudomonadati</taxon>
        <taxon>Pseudomonadota</taxon>
        <taxon>Gammaproteobacteria</taxon>
        <taxon>Alteromonadales</taxon>
        <taxon>Pseudoalteromonadaceae</taxon>
        <taxon>Pseudoalteromonas</taxon>
    </lineage>
</organism>
<evidence type="ECO:0000256" key="1">
    <source>
        <dbReference type="ARBA" id="ARBA00004413"/>
    </source>
</evidence>
<evidence type="ECO:0000256" key="2">
    <source>
        <dbReference type="ARBA" id="ARBA00004765"/>
    </source>
</evidence>
<evidence type="ECO:0000313" key="17">
    <source>
        <dbReference type="EMBL" id="KPM84106.1"/>
    </source>
</evidence>
<evidence type="ECO:0000256" key="7">
    <source>
        <dbReference type="ARBA" id="ARBA00022475"/>
    </source>
</evidence>
<evidence type="ECO:0000256" key="4">
    <source>
        <dbReference type="ARBA" id="ARBA00007937"/>
    </source>
</evidence>
<evidence type="ECO:0000256" key="9">
    <source>
        <dbReference type="ARBA" id="ARBA00022679"/>
    </source>
</evidence>
<dbReference type="PIRSF" id="PIRSF500064">
    <property type="entry name" value="GPAT"/>
    <property type="match status" value="1"/>
</dbReference>
<evidence type="ECO:0000256" key="6">
    <source>
        <dbReference type="ARBA" id="ARBA00013432"/>
    </source>
</evidence>
<gene>
    <name evidence="15" type="primary">plsB</name>
    <name evidence="17" type="ORF">AOG27_07325</name>
</gene>
<dbReference type="PANTHER" id="PTHR12563">
    <property type="entry name" value="GLYCEROL-3-PHOSPHATE ACYLTRANSFERASE"/>
    <property type="match status" value="1"/>
</dbReference>
<keyword evidence="9 15" id="KW-0808">Transferase</keyword>
<reference evidence="17 18" key="1">
    <citation type="submission" date="2015-09" db="EMBL/GenBank/DDBJ databases">
        <title>Draft Genome Sequence of Pseudoalteromonas lipolytica UCD-48B.</title>
        <authorList>
            <person name="Krusor M."/>
            <person name="Coil D.A."/>
            <person name="Lang J.M."/>
            <person name="Eisen J.A."/>
            <person name="Alexiev A."/>
        </authorList>
    </citation>
    <scope>NUCLEOTIDE SEQUENCE [LARGE SCALE GENOMIC DNA]</scope>
    <source>
        <strain evidence="17 18">UCD-48B</strain>
    </source>
</reference>
<dbReference type="NCBIfam" id="NF003441">
    <property type="entry name" value="PRK04974.1"/>
    <property type="match status" value="1"/>
</dbReference>
<dbReference type="AlphaFoldDB" id="A0A0P7E8I3"/>
<dbReference type="InterPro" id="IPR045520">
    <property type="entry name" value="GPAT/DHAPAT_C"/>
</dbReference>
<dbReference type="SMART" id="SM00563">
    <property type="entry name" value="PlsC"/>
    <property type="match status" value="1"/>
</dbReference>
<sequence>MRIINRCLNFISAGMNRLFVKSKVLPENPIEQYNLNPANPTFYIVRLNARSDLAALARVCKKYGLPNPTEEQLLGNAELDRFIGIQNPPPLFGNKSKPSNALQQGKQIIDHLMQSGEKNVQVIPVTILWGRNPGKEKPGLGTLVSHSLTPSWFRKFFVLLFSGRDNFIRFSQPLDLSLLVNEKADVDELPHKLLRVARVHFRRQKLAATGPKMPSREQLFNSLLASPTIKKAIQIEAKEKNISQEQARQNALKLLDEIAANYSDATIRVADRILTWLWNKLYNGIDIKFSEQVHELTDKGHEIIYMPCHRSHMDYLLLTYSIYHLGLVPPHIAAGINLNFFPAGGIFRRSGAFFIRRSFAGNKLYSSVFKEYLSQLFIKGYSVKFYTEGGRSRTGRLLPPKTGMLAMTLQAMLRGIDRPISIVPVYIGYEHVMEINTYLKELAGNDKKGESVLGIFKAIKNLKNYGRGYLNFGDPISINQYLNDQQPDWRESIHPTDVQKPQWLGPQVANLADKVMVNINSAAALNAVNLLAMILLVNDKHALSKPKLIAQLEFYLHLQRSASYSEKVTTPDESAEQLLEHALKLNKFDVISDEFGEIIAINDKEKTLFNYYRNNVLHLFAVPSLLALHLFKAHQTTMADCQALIARFYPLFAKEWFLHELDENYITRVLASFVDQDLIEIDGDNIKITNSNDCLAKLEMLGRALSLTLQRYAIVVGFIQTSSGIEREELEHESQVLAERLGTLHGIKTPEFFDKKVLIGFISSLREQKLITETEQGLTGSNELCEVYLYLKALLPARVWQSIDDIVQSQAQHVKD</sequence>
<keyword evidence="15" id="KW-0443">Lipid metabolism</keyword>
<protein>
    <recommendedName>
        <fullName evidence="6 15">Glycerol-3-phosphate acyltransferase</fullName>
        <shortName evidence="15">GPAT</shortName>
        <ecNumber evidence="5 15">2.3.1.15</ecNumber>
    </recommendedName>
</protein>
<name>A0A0P7E8I3_9GAMM</name>
<evidence type="ECO:0000256" key="14">
    <source>
        <dbReference type="ARBA" id="ARBA00048427"/>
    </source>
</evidence>
<feature type="domain" description="Phospholipid/glycerol acyltransferase" evidence="16">
    <location>
        <begin position="303"/>
        <end position="430"/>
    </location>
</feature>
<dbReference type="EMBL" id="LJTC01000004">
    <property type="protein sequence ID" value="KPM84106.1"/>
    <property type="molecule type" value="Genomic_DNA"/>
</dbReference>
<dbReference type="GO" id="GO:0004366">
    <property type="term" value="F:glycerol-3-phosphate O-acyltransferase activity"/>
    <property type="evidence" value="ECO:0007669"/>
    <property type="project" value="UniProtKB-UniRule"/>
</dbReference>
<keyword evidence="8 15" id="KW-0444">Lipid biosynthesis</keyword>
<dbReference type="InterPro" id="IPR022284">
    <property type="entry name" value="GPAT/DHAPAT"/>
</dbReference>
<dbReference type="InterPro" id="IPR028354">
    <property type="entry name" value="GPAT_PlsB"/>
</dbReference>
<dbReference type="InterPro" id="IPR002123">
    <property type="entry name" value="Plipid/glycerol_acylTrfase"/>
</dbReference>
<keyword evidence="13 15" id="KW-0012">Acyltransferase</keyword>
<dbReference type="Pfam" id="PF01553">
    <property type="entry name" value="Acyltransferase"/>
    <property type="match status" value="1"/>
</dbReference>
<evidence type="ECO:0000256" key="8">
    <source>
        <dbReference type="ARBA" id="ARBA00022516"/>
    </source>
</evidence>
<comment type="domain">
    <text evidence="15">The HXXXXD motif is essential for acyltransferase activity and may constitute the binding site for the phosphate moiety of the glycerol-3-phosphate.</text>
</comment>
<dbReference type="PIRSF" id="PIRSF000437">
    <property type="entry name" value="GPAT_DHAPAT"/>
    <property type="match status" value="1"/>
</dbReference>
<comment type="pathway">
    <text evidence="3">Lipid metabolism.</text>
</comment>
<keyword evidence="7 15" id="KW-1003">Cell membrane</keyword>
<comment type="subcellular location">
    <subcellularLocation>
        <location evidence="1 15">Cell membrane</location>
        <topology evidence="1 15">Peripheral membrane protein</topology>
        <orientation evidence="1 15">Cytoplasmic side</orientation>
    </subcellularLocation>
</comment>
<dbReference type="PATRIC" id="fig|570156.3.peg.2520"/>
<dbReference type="CDD" id="cd07993">
    <property type="entry name" value="LPLAT_DHAPAT-like"/>
    <property type="match status" value="1"/>
</dbReference>
<dbReference type="Proteomes" id="UP000050378">
    <property type="component" value="Unassembled WGS sequence"/>
</dbReference>
<dbReference type="OrthoDB" id="335193at2"/>
<evidence type="ECO:0000256" key="3">
    <source>
        <dbReference type="ARBA" id="ARBA00005189"/>
    </source>
</evidence>
<evidence type="ECO:0000256" key="10">
    <source>
        <dbReference type="ARBA" id="ARBA00023136"/>
    </source>
</evidence>
<comment type="pathway">
    <text evidence="2 15">Phospholipid metabolism; CDP-diacylglycerol biosynthesis; CDP-diacylglycerol from sn-glycerol 3-phosphate: step 1/3.</text>
</comment>
<evidence type="ECO:0000313" key="18">
    <source>
        <dbReference type="Proteomes" id="UP000050378"/>
    </source>
</evidence>
<dbReference type="EC" id="2.3.1.15" evidence="5 15"/>
<accession>A0A0P7E8I3</accession>
<dbReference type="STRING" id="570156.AOG27_07325"/>
<evidence type="ECO:0000256" key="13">
    <source>
        <dbReference type="ARBA" id="ARBA00023315"/>
    </source>
</evidence>
<dbReference type="NCBIfam" id="TIGR03703">
    <property type="entry name" value="plsB"/>
    <property type="match status" value="1"/>
</dbReference>
<evidence type="ECO:0000256" key="11">
    <source>
        <dbReference type="ARBA" id="ARBA00023209"/>
    </source>
</evidence>
<evidence type="ECO:0000256" key="12">
    <source>
        <dbReference type="ARBA" id="ARBA00023264"/>
    </source>
</evidence>
<dbReference type="Pfam" id="PF19277">
    <property type="entry name" value="GPAT_C"/>
    <property type="match status" value="1"/>
</dbReference>
<evidence type="ECO:0000256" key="5">
    <source>
        <dbReference type="ARBA" id="ARBA00013113"/>
    </source>
</evidence>
<dbReference type="GO" id="GO:0016024">
    <property type="term" value="P:CDP-diacylglycerol biosynthetic process"/>
    <property type="evidence" value="ECO:0007669"/>
    <property type="project" value="UniProtKB-UniRule"/>
</dbReference>
<comment type="catalytic activity">
    <reaction evidence="14 15">
        <text>sn-glycerol 3-phosphate + an acyl-CoA = a 1-acyl-sn-glycero-3-phosphate + CoA</text>
        <dbReference type="Rhea" id="RHEA:15325"/>
        <dbReference type="ChEBI" id="CHEBI:57287"/>
        <dbReference type="ChEBI" id="CHEBI:57597"/>
        <dbReference type="ChEBI" id="CHEBI:57970"/>
        <dbReference type="ChEBI" id="CHEBI:58342"/>
        <dbReference type="EC" id="2.3.1.15"/>
    </reaction>
</comment>
<dbReference type="UniPathway" id="UPA00557">
    <property type="reaction ID" value="UER00612"/>
</dbReference>
<dbReference type="InterPro" id="IPR041728">
    <property type="entry name" value="GPAT/DHAPAT_LPLAT"/>
</dbReference>
<dbReference type="RefSeq" id="WP_054552366.1">
    <property type="nucleotide sequence ID" value="NZ_LJTC01000004.1"/>
</dbReference>
<evidence type="ECO:0000259" key="16">
    <source>
        <dbReference type="SMART" id="SM00563"/>
    </source>
</evidence>
<dbReference type="SUPFAM" id="SSF69593">
    <property type="entry name" value="Glycerol-3-phosphate (1)-acyltransferase"/>
    <property type="match status" value="1"/>
</dbReference>
<keyword evidence="11 15" id="KW-0594">Phospholipid biosynthesis</keyword>
<dbReference type="GO" id="GO:0006631">
    <property type="term" value="P:fatty acid metabolic process"/>
    <property type="evidence" value="ECO:0007669"/>
    <property type="project" value="TreeGrafter"/>
</dbReference>
<proteinExistence type="inferred from homology"/>
<keyword evidence="10 15" id="KW-0472">Membrane</keyword>
<feature type="short sequence motif" description="HXXXXD motif" evidence="15">
    <location>
        <begin position="308"/>
        <end position="313"/>
    </location>
</feature>
<keyword evidence="12 15" id="KW-1208">Phospholipid metabolism</keyword>
<dbReference type="GO" id="GO:0005886">
    <property type="term" value="C:plasma membrane"/>
    <property type="evidence" value="ECO:0007669"/>
    <property type="project" value="UniProtKB-SubCell"/>
</dbReference>
<dbReference type="HAMAP" id="MF_00393">
    <property type="entry name" value="Glyc3P_acyltrans"/>
    <property type="match status" value="1"/>
</dbReference>
<comment type="caution">
    <text evidence="17">The sequence shown here is derived from an EMBL/GenBank/DDBJ whole genome shotgun (WGS) entry which is preliminary data.</text>
</comment>
<dbReference type="PANTHER" id="PTHR12563:SF17">
    <property type="entry name" value="DIHYDROXYACETONE PHOSPHATE ACYLTRANSFERASE"/>
    <property type="match status" value="1"/>
</dbReference>